<dbReference type="PANTHER" id="PTHR43243">
    <property type="entry name" value="INNER MEMBRANE TRANSPORTER YGJI-RELATED"/>
    <property type="match status" value="1"/>
</dbReference>
<protein>
    <submittedName>
        <fullName evidence="7">Amino acid permease</fullName>
    </submittedName>
</protein>
<evidence type="ECO:0000256" key="5">
    <source>
        <dbReference type="ARBA" id="ARBA00023136"/>
    </source>
</evidence>
<gene>
    <name evidence="7" type="ORF">Tasa_034_036</name>
</gene>
<keyword evidence="5 6" id="KW-0472">Membrane</keyword>
<dbReference type="Gene3D" id="1.20.1740.10">
    <property type="entry name" value="Amino acid/polyamine transporter I"/>
    <property type="match status" value="1"/>
</dbReference>
<dbReference type="Proteomes" id="UP000032679">
    <property type="component" value="Unassembled WGS sequence"/>
</dbReference>
<feature type="transmembrane region" description="Helical" evidence="6">
    <location>
        <begin position="210"/>
        <end position="234"/>
    </location>
</feature>
<reference evidence="7 8" key="1">
    <citation type="submission" date="2012-10" db="EMBL/GenBank/DDBJ databases">
        <title>Genome sequencing of Tanticharoenia sakaeratensis NBRC 103193.</title>
        <authorList>
            <person name="Azuma Y."/>
            <person name="Hadano H."/>
            <person name="Hirakawa H."/>
            <person name="Matsushita K."/>
        </authorList>
    </citation>
    <scope>NUCLEOTIDE SEQUENCE [LARGE SCALE GENOMIC DNA]</scope>
    <source>
        <strain evidence="7 8">NBRC 103193</strain>
    </source>
</reference>
<dbReference type="Pfam" id="PF13520">
    <property type="entry name" value="AA_permease_2"/>
    <property type="match status" value="1"/>
</dbReference>
<name>A0A0D6MMQ0_9PROT</name>
<feature type="transmembrane region" description="Helical" evidence="6">
    <location>
        <begin position="43"/>
        <end position="62"/>
    </location>
</feature>
<feature type="transmembrane region" description="Helical" evidence="6">
    <location>
        <begin position="178"/>
        <end position="198"/>
    </location>
</feature>
<evidence type="ECO:0000256" key="3">
    <source>
        <dbReference type="ARBA" id="ARBA00022692"/>
    </source>
</evidence>
<feature type="transmembrane region" description="Helical" evidence="6">
    <location>
        <begin position="332"/>
        <end position="355"/>
    </location>
</feature>
<dbReference type="PANTHER" id="PTHR43243:SF4">
    <property type="entry name" value="CATIONIC AMINO ACID TRANSPORTER 4"/>
    <property type="match status" value="1"/>
</dbReference>
<proteinExistence type="predicted"/>
<keyword evidence="3 6" id="KW-0812">Transmembrane</keyword>
<dbReference type="PIRSF" id="PIRSF006060">
    <property type="entry name" value="AA_transporter"/>
    <property type="match status" value="1"/>
</dbReference>
<evidence type="ECO:0000256" key="2">
    <source>
        <dbReference type="ARBA" id="ARBA00022448"/>
    </source>
</evidence>
<feature type="transmembrane region" description="Helical" evidence="6">
    <location>
        <begin position="384"/>
        <end position="403"/>
    </location>
</feature>
<organism evidence="7 8">
    <name type="scientific">Tanticharoenia sakaeratensis NBRC 103193</name>
    <dbReference type="NCBI Taxonomy" id="1231623"/>
    <lineage>
        <taxon>Bacteria</taxon>
        <taxon>Pseudomonadati</taxon>
        <taxon>Pseudomonadota</taxon>
        <taxon>Alphaproteobacteria</taxon>
        <taxon>Acetobacterales</taxon>
        <taxon>Acetobacteraceae</taxon>
        <taxon>Tanticharoenia</taxon>
    </lineage>
</organism>
<keyword evidence="2" id="KW-0813">Transport</keyword>
<evidence type="ECO:0000313" key="7">
    <source>
        <dbReference type="EMBL" id="GAN54952.1"/>
    </source>
</evidence>
<accession>A0A0D6MMQ0</accession>
<keyword evidence="4 6" id="KW-1133">Transmembrane helix</keyword>
<feature type="transmembrane region" description="Helical" evidence="6">
    <location>
        <begin position="287"/>
        <end position="312"/>
    </location>
</feature>
<evidence type="ECO:0000256" key="1">
    <source>
        <dbReference type="ARBA" id="ARBA00004141"/>
    </source>
</evidence>
<sequence length="519" mass="54572">MWEVMSDPQSSLALPVTRLTRRKTLDQVTAECQSHDLKRTLTATQLTLLGVGATIGAGIYVMTGEAAADYAGPAVLVSFVIAALACLFTAFSYGELSSTLPVAGSAYSYAYVSIGEGAAWTVGWLLLLEYGISCAAVASGLSGYATSLLSDLGVHVPAALSQSTFQTVLSGANLTLTVGPRLDFVGGLAVMIVTALLVRGVQESARVNAVIVVIKVGVLFVFVGFGLQAMHAAYWHPFIPQSEGGFRYGLPGVFRAASIIFFAYVGFEAVSTAAAEARNPRRDVPIGIVLSLVICTAVYILVASVLIGIVPYRELGVADPLAIAVNAMHEPWLALLIKVGATVGLCSVLLGLLYGQTRIFFSMSRDGLIPAAFSRVHPTLRTPWIGTILLGILVAIATATMPLEVISDLVSIGTACAFGIVNFTVIWQRNTRPGITRPFSVPLGGITIGGFWIGIAPALGIAFCVIMTLPLCIDLLRALGNGNPLPAILLGIYIVIGIATYFAYGRSHSRMAQAPFDAD</sequence>
<feature type="transmembrane region" description="Helical" evidence="6">
    <location>
        <begin position="106"/>
        <end position="127"/>
    </location>
</feature>
<feature type="transmembrane region" description="Helical" evidence="6">
    <location>
        <begin position="409"/>
        <end position="427"/>
    </location>
</feature>
<dbReference type="GO" id="GO:0016020">
    <property type="term" value="C:membrane"/>
    <property type="evidence" value="ECO:0007669"/>
    <property type="project" value="UniProtKB-SubCell"/>
</dbReference>
<feature type="transmembrane region" description="Helical" evidence="6">
    <location>
        <begin position="254"/>
        <end position="275"/>
    </location>
</feature>
<comment type="subcellular location">
    <subcellularLocation>
        <location evidence="1">Membrane</location>
        <topology evidence="1">Multi-pass membrane protein</topology>
    </subcellularLocation>
</comment>
<dbReference type="EMBL" id="BALE01000034">
    <property type="protein sequence ID" value="GAN54952.1"/>
    <property type="molecule type" value="Genomic_DNA"/>
</dbReference>
<feature type="transmembrane region" description="Helical" evidence="6">
    <location>
        <begin position="485"/>
        <end position="504"/>
    </location>
</feature>
<comment type="caution">
    <text evidence="7">The sequence shown here is derived from an EMBL/GenBank/DDBJ whole genome shotgun (WGS) entry which is preliminary data.</text>
</comment>
<feature type="transmembrane region" description="Helical" evidence="6">
    <location>
        <begin position="74"/>
        <end position="94"/>
    </location>
</feature>
<dbReference type="STRING" id="1231623.Tasa_034_036"/>
<dbReference type="InterPro" id="IPR002293">
    <property type="entry name" value="AA/rel_permease1"/>
</dbReference>
<feature type="transmembrane region" description="Helical" evidence="6">
    <location>
        <begin position="448"/>
        <end position="473"/>
    </location>
</feature>
<dbReference type="GO" id="GO:0015171">
    <property type="term" value="F:amino acid transmembrane transporter activity"/>
    <property type="evidence" value="ECO:0007669"/>
    <property type="project" value="TreeGrafter"/>
</dbReference>
<dbReference type="AlphaFoldDB" id="A0A0D6MMQ0"/>
<evidence type="ECO:0000256" key="6">
    <source>
        <dbReference type="SAM" id="Phobius"/>
    </source>
</evidence>
<evidence type="ECO:0000313" key="8">
    <source>
        <dbReference type="Proteomes" id="UP000032679"/>
    </source>
</evidence>
<evidence type="ECO:0000256" key="4">
    <source>
        <dbReference type="ARBA" id="ARBA00022989"/>
    </source>
</evidence>
<keyword evidence="8" id="KW-1185">Reference proteome</keyword>